<sequence length="169" mass="18215">MTTRKLVFTALFVALGVVTGDIIFIPIGVSKIFPVQHVINVLTAVLLGPWYSVICAFTISIIRNGLGTGSLLAFPGSMIGAFLAGYLFRKTRIIGLAVIGEIIGTGFIGALASYPIAKLLYGMDVAAFYFVTPFSLATIAGSILAYIILKSLQHYRPFMKWMGKDGMNK</sequence>
<evidence type="ECO:0000313" key="2">
    <source>
        <dbReference type="EMBL" id="GGE52927.1"/>
    </source>
</evidence>
<reference evidence="2" key="2">
    <citation type="submission" date="2020-09" db="EMBL/GenBank/DDBJ databases">
        <authorList>
            <person name="Sun Q."/>
            <person name="Zhou Y."/>
        </authorList>
    </citation>
    <scope>NUCLEOTIDE SEQUENCE</scope>
    <source>
        <strain evidence="2">CGMCC 1.15371</strain>
    </source>
</reference>
<organism evidence="2 3">
    <name type="scientific">Pullulanibacillus camelliae</name>
    <dbReference type="NCBI Taxonomy" id="1707096"/>
    <lineage>
        <taxon>Bacteria</taxon>
        <taxon>Bacillati</taxon>
        <taxon>Bacillota</taxon>
        <taxon>Bacilli</taxon>
        <taxon>Bacillales</taxon>
        <taxon>Sporolactobacillaceae</taxon>
        <taxon>Pullulanibacillus</taxon>
    </lineage>
</organism>
<dbReference type="Gene3D" id="1.10.1760.20">
    <property type="match status" value="1"/>
</dbReference>
<protein>
    <recommendedName>
        <fullName evidence="4">Energy coupling factor transporter S component ThiW</fullName>
    </recommendedName>
</protein>
<evidence type="ECO:0000256" key="1">
    <source>
        <dbReference type="SAM" id="Phobius"/>
    </source>
</evidence>
<keyword evidence="3" id="KW-1185">Reference proteome</keyword>
<feature type="transmembrane region" description="Helical" evidence="1">
    <location>
        <begin position="6"/>
        <end position="29"/>
    </location>
</feature>
<name>A0A8J2YLQ9_9BACL</name>
<evidence type="ECO:0000313" key="3">
    <source>
        <dbReference type="Proteomes" id="UP000628775"/>
    </source>
</evidence>
<dbReference type="Proteomes" id="UP000628775">
    <property type="component" value="Unassembled WGS sequence"/>
</dbReference>
<dbReference type="NCBIfam" id="TIGR02359">
    <property type="entry name" value="thiW"/>
    <property type="match status" value="1"/>
</dbReference>
<feature type="transmembrane region" description="Helical" evidence="1">
    <location>
        <begin position="41"/>
        <end position="62"/>
    </location>
</feature>
<reference evidence="2" key="1">
    <citation type="journal article" date="2014" name="Int. J. Syst. Evol. Microbiol.">
        <title>Complete genome sequence of Corynebacterium casei LMG S-19264T (=DSM 44701T), isolated from a smear-ripened cheese.</title>
        <authorList>
            <consortium name="US DOE Joint Genome Institute (JGI-PGF)"/>
            <person name="Walter F."/>
            <person name="Albersmeier A."/>
            <person name="Kalinowski J."/>
            <person name="Ruckert C."/>
        </authorList>
    </citation>
    <scope>NUCLEOTIDE SEQUENCE</scope>
    <source>
        <strain evidence="2">CGMCC 1.15371</strain>
    </source>
</reference>
<dbReference type="RefSeq" id="WP_188697460.1">
    <property type="nucleotide sequence ID" value="NZ_BMIR01000022.1"/>
</dbReference>
<comment type="caution">
    <text evidence="2">The sequence shown here is derived from an EMBL/GenBank/DDBJ whole genome shotgun (WGS) entry which is preliminary data.</text>
</comment>
<dbReference type="PIRSF" id="PIRSF024534">
    <property type="entry name" value="ThiW"/>
    <property type="match status" value="1"/>
</dbReference>
<feature type="transmembrane region" description="Helical" evidence="1">
    <location>
        <begin position="68"/>
        <end position="88"/>
    </location>
</feature>
<proteinExistence type="predicted"/>
<dbReference type="EMBL" id="BMIR01000022">
    <property type="protein sequence ID" value="GGE52927.1"/>
    <property type="molecule type" value="Genomic_DNA"/>
</dbReference>
<keyword evidence="1" id="KW-0472">Membrane</keyword>
<keyword evidence="1" id="KW-1133">Transmembrane helix</keyword>
<dbReference type="Pfam" id="PF09512">
    <property type="entry name" value="ThiW"/>
    <property type="match status" value="1"/>
</dbReference>
<evidence type="ECO:0008006" key="4">
    <source>
        <dbReference type="Google" id="ProtNLM"/>
    </source>
</evidence>
<dbReference type="AlphaFoldDB" id="A0A8J2YLQ9"/>
<feature type="transmembrane region" description="Helical" evidence="1">
    <location>
        <begin position="126"/>
        <end position="149"/>
    </location>
</feature>
<accession>A0A8J2YLQ9</accession>
<feature type="transmembrane region" description="Helical" evidence="1">
    <location>
        <begin position="93"/>
        <end position="114"/>
    </location>
</feature>
<dbReference type="InterPro" id="IPR012652">
    <property type="entry name" value="ThiW"/>
</dbReference>
<gene>
    <name evidence="2" type="ORF">GCM10011391_34770</name>
</gene>
<keyword evidence="1" id="KW-0812">Transmembrane</keyword>